<dbReference type="PROSITE" id="PS50203">
    <property type="entry name" value="CALPAIN_CAT"/>
    <property type="match status" value="1"/>
</dbReference>
<dbReference type="OrthoDB" id="424753at2759"/>
<dbReference type="InterPro" id="IPR022682">
    <property type="entry name" value="Calpain_domain_III"/>
</dbReference>
<dbReference type="PANTHER" id="PTHR10183:SF424">
    <property type="entry name" value="CALPAIN-B-LIKE PROTEIN"/>
    <property type="match status" value="1"/>
</dbReference>
<dbReference type="AlphaFoldDB" id="A0A7R8ZKP4"/>
<feature type="active site" evidence="2">
    <location>
        <position position="308"/>
    </location>
</feature>
<dbReference type="InterPro" id="IPR036213">
    <property type="entry name" value="Calpain_III_sf"/>
</dbReference>
<dbReference type="SUPFAM" id="SSF54001">
    <property type="entry name" value="Cysteine proteinases"/>
    <property type="match status" value="2"/>
</dbReference>
<dbReference type="SUPFAM" id="SSF49758">
    <property type="entry name" value="Calpain large subunit, middle domain (domain III)"/>
    <property type="match status" value="1"/>
</dbReference>
<dbReference type="SMART" id="SM00230">
    <property type="entry name" value="CysPc"/>
    <property type="match status" value="1"/>
</dbReference>
<protein>
    <submittedName>
        <fullName evidence="4">Uncharacterized protein</fullName>
    </submittedName>
</protein>
<dbReference type="GO" id="GO:0004198">
    <property type="term" value="F:calcium-dependent cysteine-type endopeptidase activity"/>
    <property type="evidence" value="ECO:0007669"/>
    <property type="project" value="InterPro"/>
</dbReference>
<comment type="caution">
    <text evidence="3">Lacks conserved residue(s) required for the propagation of feature annotation.</text>
</comment>
<dbReference type="SUPFAM" id="SSF47473">
    <property type="entry name" value="EF-hand"/>
    <property type="match status" value="1"/>
</dbReference>
<comment type="similarity">
    <text evidence="1">Belongs to the peptidase C2 family.</text>
</comment>
<dbReference type="Gene3D" id="1.10.238.10">
    <property type="entry name" value="EF-hand"/>
    <property type="match status" value="1"/>
</dbReference>
<dbReference type="Gene3D" id="3.90.70.10">
    <property type="entry name" value="Cysteine proteinases"/>
    <property type="match status" value="1"/>
</dbReference>
<proteinExistence type="inferred from homology"/>
<gene>
    <name evidence="4" type="ORF">CTOB1V02_LOCUS6118</name>
</gene>
<dbReference type="InterPro" id="IPR011992">
    <property type="entry name" value="EF-hand-dom_pair"/>
</dbReference>
<reference evidence="4" key="1">
    <citation type="submission" date="2020-11" db="EMBL/GenBank/DDBJ databases">
        <authorList>
            <person name="Tran Van P."/>
        </authorList>
    </citation>
    <scope>NUCLEOTIDE SEQUENCE</scope>
</reference>
<dbReference type="GO" id="GO:0006508">
    <property type="term" value="P:proteolysis"/>
    <property type="evidence" value="ECO:0007669"/>
    <property type="project" value="UniProtKB-KW"/>
</dbReference>
<evidence type="ECO:0000256" key="2">
    <source>
        <dbReference type="PIRSR" id="PIRSR622684-1"/>
    </source>
</evidence>
<dbReference type="InterPro" id="IPR022684">
    <property type="entry name" value="Calpain_cysteine_protease"/>
</dbReference>
<dbReference type="InterPro" id="IPR038765">
    <property type="entry name" value="Papain-like_cys_pep_sf"/>
</dbReference>
<sequence>MVANCNGILPSSRQAVTEQRLGYGGFARQCSRNVPASPHSYSRQSWRGEADNEATWNEQLQLLAGSGKQKVVSSMSSNLSAAWDTDGKNCTNFETPVLKALEKLRFRFWHFGDWVEVLIDDRLPTHKGRLIFMRSGDPAEFWPSLLEKAYAKKRAQDRFVTYQVLNSAVPRSTLLIASICLVSPPIGGASSQGKRAETAAVAQWASHTTRLFRHRASAGAEQIGGDTPGPPSEPLGQRRQSHLLLRRKSVDPPCLESDSCFPPSGAVKNSEAEGFEQILQKTRCQLHQNSAFVTILKRSQNRAVCFQNMAILSREWSGPWSDRSWEWDSLSERDKELLSVRVRNEGEFWMSFEDFARTFTQLDLVHIGPDDWMSEPALHSKRPWRAVLARRRWRAGYNAGGGPQCLETTATNPQFHIQIPRTGSHKCHMVVSVTQQYDTADEGQPHHRKRYSMHPIGFAIYEVPPNLPRLSTQFCAEQRPLDVAIHSVARETVTFFTLPPGDFIVVPQTALPHCDGKFLLRIFTDEQTNIWEVNEDNMIFRPITIDRFEDAIKFPDVRLFLNKLAIKYPPEVDASLLLKILKSHWKRFLLEKPSLELCKSLIMLRDFNISGRISLLEIPVLLQTLQYWRSAFQKYEVPRGSAKSSSYVLRPILWEAGLTVSNKVLECLVLRFSRQRALSSHSYLMAMVRLHLAHERFHSIDTKMKSNPLSLEEWSCGKKENLADGNGCRVFTEARLGGVRMLKNPETFDLKVKEELNDR</sequence>
<dbReference type="InterPro" id="IPR022683">
    <property type="entry name" value="Calpain_III"/>
</dbReference>
<dbReference type="Pfam" id="PF01067">
    <property type="entry name" value="Calpain_III"/>
    <property type="match status" value="1"/>
</dbReference>
<accession>A0A7R8ZKP4</accession>
<dbReference type="Gene3D" id="2.60.120.380">
    <property type="match status" value="1"/>
</dbReference>
<evidence type="ECO:0000256" key="3">
    <source>
        <dbReference type="PROSITE-ProRule" id="PRU00239"/>
    </source>
</evidence>
<dbReference type="GO" id="GO:0005737">
    <property type="term" value="C:cytoplasm"/>
    <property type="evidence" value="ECO:0007669"/>
    <property type="project" value="TreeGrafter"/>
</dbReference>
<organism evidence="4">
    <name type="scientific">Cyprideis torosa</name>
    <dbReference type="NCBI Taxonomy" id="163714"/>
    <lineage>
        <taxon>Eukaryota</taxon>
        <taxon>Metazoa</taxon>
        <taxon>Ecdysozoa</taxon>
        <taxon>Arthropoda</taxon>
        <taxon>Crustacea</taxon>
        <taxon>Oligostraca</taxon>
        <taxon>Ostracoda</taxon>
        <taxon>Podocopa</taxon>
        <taxon>Podocopida</taxon>
        <taxon>Cytherocopina</taxon>
        <taxon>Cytheroidea</taxon>
        <taxon>Cytherideidae</taxon>
        <taxon>Cyprideis</taxon>
    </lineage>
</organism>
<evidence type="ECO:0000256" key="1">
    <source>
        <dbReference type="ARBA" id="ARBA00007623"/>
    </source>
</evidence>
<dbReference type="InterPro" id="IPR001300">
    <property type="entry name" value="Peptidase_C2_calpain_cat"/>
</dbReference>
<evidence type="ECO:0000313" key="4">
    <source>
        <dbReference type="EMBL" id="CAD7228230.1"/>
    </source>
</evidence>
<dbReference type="PRINTS" id="PR00704">
    <property type="entry name" value="CALPAIN"/>
</dbReference>
<dbReference type="EMBL" id="OB661442">
    <property type="protein sequence ID" value="CAD7228230.1"/>
    <property type="molecule type" value="Genomic_DNA"/>
</dbReference>
<dbReference type="Pfam" id="PF00648">
    <property type="entry name" value="Peptidase_C2"/>
    <property type="match status" value="2"/>
</dbReference>
<dbReference type="SMART" id="SM00720">
    <property type="entry name" value="calpain_III"/>
    <property type="match status" value="1"/>
</dbReference>
<name>A0A7R8ZKP4_9CRUS</name>
<dbReference type="PANTHER" id="PTHR10183">
    <property type="entry name" value="CALPAIN"/>
    <property type="match status" value="1"/>
</dbReference>